<evidence type="ECO:0000313" key="3">
    <source>
        <dbReference type="Proteomes" id="UP000479710"/>
    </source>
</evidence>
<dbReference type="EMBL" id="SPHZ02000012">
    <property type="protein sequence ID" value="KAF0888731.1"/>
    <property type="molecule type" value="Genomic_DNA"/>
</dbReference>
<comment type="caution">
    <text evidence="2">The sequence shown here is derived from an EMBL/GenBank/DDBJ whole genome shotgun (WGS) entry which is preliminary data.</text>
</comment>
<protein>
    <submittedName>
        <fullName evidence="2">Uncharacterized protein</fullName>
    </submittedName>
</protein>
<reference evidence="2 3" key="1">
    <citation type="submission" date="2019-11" db="EMBL/GenBank/DDBJ databases">
        <title>Whole genome sequence of Oryza granulata.</title>
        <authorList>
            <person name="Li W."/>
        </authorList>
    </citation>
    <scope>NUCLEOTIDE SEQUENCE [LARGE SCALE GENOMIC DNA]</scope>
    <source>
        <strain evidence="3">cv. Menghai</strain>
        <tissue evidence="2">Leaf</tissue>
    </source>
</reference>
<keyword evidence="3" id="KW-1185">Reference proteome</keyword>
<proteinExistence type="predicted"/>
<feature type="non-terminal residue" evidence="2">
    <location>
        <position position="75"/>
    </location>
</feature>
<feature type="region of interest" description="Disordered" evidence="1">
    <location>
        <begin position="1"/>
        <end position="28"/>
    </location>
</feature>
<evidence type="ECO:0000256" key="1">
    <source>
        <dbReference type="SAM" id="MobiDB-lite"/>
    </source>
</evidence>
<accession>A0A6G1BLR5</accession>
<dbReference type="Proteomes" id="UP000479710">
    <property type="component" value="Unassembled WGS sequence"/>
</dbReference>
<sequence length="75" mass="7938">MAPVQSKVAARGGNPHPPRASRVSRGKLMPHGSVNVVVARMARLCRCSCEEETATEVHAGRIDVCMAAVVTLASR</sequence>
<gene>
    <name evidence="2" type="ORF">E2562_017581</name>
</gene>
<name>A0A6G1BLR5_9ORYZ</name>
<organism evidence="2 3">
    <name type="scientific">Oryza meyeriana var. granulata</name>
    <dbReference type="NCBI Taxonomy" id="110450"/>
    <lineage>
        <taxon>Eukaryota</taxon>
        <taxon>Viridiplantae</taxon>
        <taxon>Streptophyta</taxon>
        <taxon>Embryophyta</taxon>
        <taxon>Tracheophyta</taxon>
        <taxon>Spermatophyta</taxon>
        <taxon>Magnoliopsida</taxon>
        <taxon>Liliopsida</taxon>
        <taxon>Poales</taxon>
        <taxon>Poaceae</taxon>
        <taxon>BOP clade</taxon>
        <taxon>Oryzoideae</taxon>
        <taxon>Oryzeae</taxon>
        <taxon>Oryzinae</taxon>
        <taxon>Oryza</taxon>
        <taxon>Oryza meyeriana</taxon>
    </lineage>
</organism>
<dbReference type="AlphaFoldDB" id="A0A6G1BLR5"/>
<evidence type="ECO:0000313" key="2">
    <source>
        <dbReference type="EMBL" id="KAF0888731.1"/>
    </source>
</evidence>